<dbReference type="Proteomes" id="UP001283361">
    <property type="component" value="Unassembled WGS sequence"/>
</dbReference>
<evidence type="ECO:0000313" key="2">
    <source>
        <dbReference type="EMBL" id="KAK3700304.1"/>
    </source>
</evidence>
<evidence type="ECO:0008006" key="4">
    <source>
        <dbReference type="Google" id="ProtNLM"/>
    </source>
</evidence>
<dbReference type="EMBL" id="JAWDGP010007919">
    <property type="protein sequence ID" value="KAK3700304.1"/>
    <property type="molecule type" value="Genomic_DNA"/>
</dbReference>
<evidence type="ECO:0000256" key="1">
    <source>
        <dbReference type="SAM" id="Phobius"/>
    </source>
</evidence>
<gene>
    <name evidence="2" type="ORF">RRG08_033581</name>
</gene>
<dbReference type="AlphaFoldDB" id="A0AAE0XNU1"/>
<feature type="transmembrane region" description="Helical" evidence="1">
    <location>
        <begin position="85"/>
        <end position="104"/>
    </location>
</feature>
<accession>A0AAE0XNU1</accession>
<proteinExistence type="predicted"/>
<reference evidence="2" key="1">
    <citation type="journal article" date="2023" name="G3 (Bethesda)">
        <title>A reference genome for the long-term kleptoplast-retaining sea slug Elysia crispata morphotype clarki.</title>
        <authorList>
            <person name="Eastman K.E."/>
            <person name="Pendleton A.L."/>
            <person name="Shaikh M.A."/>
            <person name="Suttiyut T."/>
            <person name="Ogas R."/>
            <person name="Tomko P."/>
            <person name="Gavelis G."/>
            <person name="Widhalm J.R."/>
            <person name="Wisecaver J.H."/>
        </authorList>
    </citation>
    <scope>NUCLEOTIDE SEQUENCE</scope>
    <source>
        <strain evidence="2">ECLA1</strain>
    </source>
</reference>
<evidence type="ECO:0000313" key="3">
    <source>
        <dbReference type="Proteomes" id="UP001283361"/>
    </source>
</evidence>
<sequence length="136" mass="15803">MSHIFHRHNTNILFVKASSAAGKHGERGEREGFLARLRAYDRCVCAVEGGCSSLLLHSTVQFNFSPFRSLWLDCRVRFCCHWRAGFFFPVFALLYQSLWLGIYFDFSTCRAYGFEYLGILFVLRVNLGIFTLYLCF</sequence>
<keyword evidence="1" id="KW-0812">Transmembrane</keyword>
<comment type="caution">
    <text evidence="2">The sequence shown here is derived from an EMBL/GenBank/DDBJ whole genome shotgun (WGS) entry which is preliminary data.</text>
</comment>
<keyword evidence="3" id="KW-1185">Reference proteome</keyword>
<keyword evidence="1" id="KW-1133">Transmembrane helix</keyword>
<name>A0AAE0XNU1_9GAST</name>
<keyword evidence="1" id="KW-0472">Membrane</keyword>
<organism evidence="2 3">
    <name type="scientific">Elysia crispata</name>
    <name type="common">lettuce slug</name>
    <dbReference type="NCBI Taxonomy" id="231223"/>
    <lineage>
        <taxon>Eukaryota</taxon>
        <taxon>Metazoa</taxon>
        <taxon>Spiralia</taxon>
        <taxon>Lophotrochozoa</taxon>
        <taxon>Mollusca</taxon>
        <taxon>Gastropoda</taxon>
        <taxon>Heterobranchia</taxon>
        <taxon>Euthyneura</taxon>
        <taxon>Panpulmonata</taxon>
        <taxon>Sacoglossa</taxon>
        <taxon>Placobranchoidea</taxon>
        <taxon>Plakobranchidae</taxon>
        <taxon>Elysia</taxon>
    </lineage>
</organism>
<protein>
    <recommendedName>
        <fullName evidence="4">Transmembrane protein</fullName>
    </recommendedName>
</protein>
<feature type="transmembrane region" description="Helical" evidence="1">
    <location>
        <begin position="116"/>
        <end position="135"/>
    </location>
</feature>